<evidence type="ECO:0000313" key="3">
    <source>
        <dbReference type="Proteomes" id="UP000824071"/>
    </source>
</evidence>
<dbReference type="InterPro" id="IPR029062">
    <property type="entry name" value="Class_I_gatase-like"/>
</dbReference>
<gene>
    <name evidence="2" type="ORF">IAC53_03655</name>
</gene>
<evidence type="ECO:0000259" key="1">
    <source>
        <dbReference type="Pfam" id="PF01965"/>
    </source>
</evidence>
<dbReference type="AlphaFoldDB" id="A0A9D1IFF8"/>
<dbReference type="GO" id="GO:0005737">
    <property type="term" value="C:cytoplasm"/>
    <property type="evidence" value="ECO:0007669"/>
    <property type="project" value="TreeGrafter"/>
</dbReference>
<dbReference type="SUPFAM" id="SSF52317">
    <property type="entry name" value="Class I glutamine amidotransferase-like"/>
    <property type="match status" value="1"/>
</dbReference>
<evidence type="ECO:0000313" key="2">
    <source>
        <dbReference type="EMBL" id="HIU35686.1"/>
    </source>
</evidence>
<feature type="domain" description="DJ-1/PfpI" evidence="1">
    <location>
        <begin position="2"/>
        <end position="162"/>
    </location>
</feature>
<proteinExistence type="predicted"/>
<dbReference type="PANTHER" id="PTHR48094">
    <property type="entry name" value="PROTEIN/NUCLEIC ACID DEGLYCASE DJ-1-RELATED"/>
    <property type="match status" value="1"/>
</dbReference>
<protein>
    <submittedName>
        <fullName evidence="2">DJ-1/PfpI family protein</fullName>
    </submittedName>
</protein>
<reference evidence="2" key="1">
    <citation type="submission" date="2020-10" db="EMBL/GenBank/DDBJ databases">
        <authorList>
            <person name="Gilroy R."/>
        </authorList>
    </citation>
    <scope>NUCLEOTIDE SEQUENCE</scope>
    <source>
        <strain evidence="2">ChiGjej1B1-19959</strain>
    </source>
</reference>
<dbReference type="PANTHER" id="PTHR48094:SF12">
    <property type="entry name" value="PARKINSON DISEASE PROTEIN 7 HOMOLOG"/>
    <property type="match status" value="1"/>
</dbReference>
<comment type="caution">
    <text evidence="2">The sequence shown here is derived from an EMBL/GenBank/DDBJ whole genome shotgun (WGS) entry which is preliminary data.</text>
</comment>
<dbReference type="Proteomes" id="UP000824071">
    <property type="component" value="Unassembled WGS sequence"/>
</dbReference>
<dbReference type="Pfam" id="PF01965">
    <property type="entry name" value="DJ-1_PfpI"/>
    <property type="match status" value="1"/>
</dbReference>
<dbReference type="EMBL" id="DVMW01000026">
    <property type="protein sequence ID" value="HIU35686.1"/>
    <property type="molecule type" value="Genomic_DNA"/>
</dbReference>
<dbReference type="InterPro" id="IPR002818">
    <property type="entry name" value="DJ-1/PfpI"/>
</dbReference>
<dbReference type="Gene3D" id="3.40.50.880">
    <property type="match status" value="1"/>
</dbReference>
<dbReference type="InterPro" id="IPR050325">
    <property type="entry name" value="Prot/Nucl_acid_deglycase"/>
</dbReference>
<dbReference type="InterPro" id="IPR006287">
    <property type="entry name" value="DJ-1"/>
</dbReference>
<dbReference type="NCBIfam" id="TIGR01383">
    <property type="entry name" value="not_thiJ"/>
    <property type="match status" value="1"/>
</dbReference>
<dbReference type="CDD" id="cd03135">
    <property type="entry name" value="GATase1_DJ-1"/>
    <property type="match status" value="1"/>
</dbReference>
<reference evidence="2" key="2">
    <citation type="journal article" date="2021" name="PeerJ">
        <title>Extensive microbial diversity within the chicken gut microbiome revealed by metagenomics and culture.</title>
        <authorList>
            <person name="Gilroy R."/>
            <person name="Ravi A."/>
            <person name="Getino M."/>
            <person name="Pursley I."/>
            <person name="Horton D.L."/>
            <person name="Alikhan N.F."/>
            <person name="Baker D."/>
            <person name="Gharbi K."/>
            <person name="Hall N."/>
            <person name="Watson M."/>
            <person name="Adriaenssens E.M."/>
            <person name="Foster-Nyarko E."/>
            <person name="Jarju S."/>
            <person name="Secka A."/>
            <person name="Antonio M."/>
            <person name="Oren A."/>
            <person name="Chaudhuri R.R."/>
            <person name="La Ragione R."/>
            <person name="Hildebrand F."/>
            <person name="Pallen M.J."/>
        </authorList>
    </citation>
    <scope>NUCLEOTIDE SEQUENCE</scope>
    <source>
        <strain evidence="2">ChiGjej1B1-19959</strain>
    </source>
</reference>
<organism evidence="2 3">
    <name type="scientific">Candidatus Fimenecus excrementigallinarum</name>
    <dbReference type="NCBI Taxonomy" id="2840816"/>
    <lineage>
        <taxon>Bacteria</taxon>
        <taxon>Bacillati</taxon>
        <taxon>Bacillota</taxon>
        <taxon>Clostridia</taxon>
        <taxon>Candidatus Fimenecus</taxon>
    </lineage>
</organism>
<accession>A0A9D1IFF8</accession>
<sequence>MIYVFLADGFEEVEALAPVDLLRRAGLSVQTVGVTGKVVTGSHGIAVAADILPEAVVLDETVEAVVLPGGMPGASNLDASPAVQAAVDFAAQNGKLVCAICAAPFILGKKGLLSGKRATCFPGFEAQLTGARVTGDFVTCDGQYITAKGMGAAVDFGLAVVAALCGEEAAAQLRETIQAP</sequence>
<name>A0A9D1IFF8_9FIRM</name>